<evidence type="ECO:0000256" key="2">
    <source>
        <dbReference type="ARBA" id="ARBA00022980"/>
    </source>
</evidence>
<dbReference type="InterPro" id="IPR047860">
    <property type="entry name" value="Ribosomal_eS12_CS"/>
</dbReference>
<gene>
    <name evidence="6" type="ORF">SACU0126_LOCUS5834</name>
</gene>
<accession>A0A7S3RPI4</accession>
<organism evidence="6">
    <name type="scientific">Strombidinopsis acuminata</name>
    <dbReference type="NCBI Taxonomy" id="141414"/>
    <lineage>
        <taxon>Eukaryota</taxon>
        <taxon>Sar</taxon>
        <taxon>Alveolata</taxon>
        <taxon>Ciliophora</taxon>
        <taxon>Intramacronucleata</taxon>
        <taxon>Spirotrichea</taxon>
        <taxon>Choreotrichia</taxon>
        <taxon>Choreotrichida</taxon>
        <taxon>Strombidinopsidae</taxon>
        <taxon>Strombidinopsis</taxon>
    </lineage>
</organism>
<dbReference type="PANTHER" id="PTHR11843">
    <property type="entry name" value="40S RIBOSOMAL PROTEIN S12"/>
    <property type="match status" value="1"/>
</dbReference>
<dbReference type="InterPro" id="IPR029064">
    <property type="entry name" value="Ribosomal_eL30-like_sf"/>
</dbReference>
<dbReference type="GO" id="GO:0005840">
    <property type="term" value="C:ribosome"/>
    <property type="evidence" value="ECO:0007669"/>
    <property type="project" value="UniProtKB-KW"/>
</dbReference>
<dbReference type="GO" id="GO:1990904">
    <property type="term" value="C:ribonucleoprotein complex"/>
    <property type="evidence" value="ECO:0007669"/>
    <property type="project" value="UniProtKB-KW"/>
</dbReference>
<evidence type="ECO:0000259" key="5">
    <source>
        <dbReference type="Pfam" id="PF01248"/>
    </source>
</evidence>
<name>A0A7S3RPI4_9SPIT</name>
<keyword evidence="2 4" id="KW-0689">Ribosomal protein</keyword>
<dbReference type="EMBL" id="HBIQ01017770">
    <property type="protein sequence ID" value="CAE0530733.1"/>
    <property type="molecule type" value="Transcribed_RNA"/>
</dbReference>
<comment type="similarity">
    <text evidence="1 4">Belongs to the eukaryotic ribosomal protein eS12 family.</text>
</comment>
<sequence>MSDVEDNQQNEEVQQVVEEAKTDNINDAIKSVIKVSQAVNGLVKGLNEVCKCLDRKEAVLCILATNCDDPKYKKLITALAKANNIPLVEMESRDDLGEWLGLCKYDAEGNARKVKGASSIAIKDYGEETEALSFLQNYIKENNL</sequence>
<dbReference type="GO" id="GO:0003735">
    <property type="term" value="F:structural constituent of ribosome"/>
    <property type="evidence" value="ECO:0007669"/>
    <property type="project" value="InterPro"/>
</dbReference>
<dbReference type="SUPFAM" id="SSF55315">
    <property type="entry name" value="L30e-like"/>
    <property type="match status" value="1"/>
</dbReference>
<evidence type="ECO:0000313" key="6">
    <source>
        <dbReference type="EMBL" id="CAE0530733.1"/>
    </source>
</evidence>
<protein>
    <recommendedName>
        <fullName evidence="4">40S ribosomal protein S12</fullName>
    </recommendedName>
</protein>
<evidence type="ECO:0000256" key="4">
    <source>
        <dbReference type="RuleBase" id="RU000670"/>
    </source>
</evidence>
<dbReference type="GO" id="GO:0006412">
    <property type="term" value="P:translation"/>
    <property type="evidence" value="ECO:0007669"/>
    <property type="project" value="InterPro"/>
</dbReference>
<evidence type="ECO:0000256" key="1">
    <source>
        <dbReference type="ARBA" id="ARBA00005824"/>
    </source>
</evidence>
<dbReference type="PROSITE" id="PS01189">
    <property type="entry name" value="RIBOSOMAL_S12E"/>
    <property type="match status" value="1"/>
</dbReference>
<dbReference type="PRINTS" id="PR00972">
    <property type="entry name" value="RIBSOMALS12E"/>
</dbReference>
<dbReference type="InterPro" id="IPR004038">
    <property type="entry name" value="Ribosomal_eL8/eL30/eS12/Gad45"/>
</dbReference>
<evidence type="ECO:0000256" key="3">
    <source>
        <dbReference type="ARBA" id="ARBA00023274"/>
    </source>
</evidence>
<dbReference type="InterPro" id="IPR000530">
    <property type="entry name" value="Ribosomal_eS12"/>
</dbReference>
<keyword evidence="3 4" id="KW-0687">Ribonucleoprotein</keyword>
<dbReference type="Gene3D" id="3.30.1330.30">
    <property type="match status" value="1"/>
</dbReference>
<feature type="domain" description="Ribosomal protein eL8/eL30/eS12/Gadd45" evidence="5">
    <location>
        <begin position="27"/>
        <end position="121"/>
    </location>
</feature>
<reference evidence="6" key="1">
    <citation type="submission" date="2021-01" db="EMBL/GenBank/DDBJ databases">
        <authorList>
            <person name="Corre E."/>
            <person name="Pelletier E."/>
            <person name="Niang G."/>
            <person name="Scheremetjew M."/>
            <person name="Finn R."/>
            <person name="Kale V."/>
            <person name="Holt S."/>
            <person name="Cochrane G."/>
            <person name="Meng A."/>
            <person name="Brown T."/>
            <person name="Cohen L."/>
        </authorList>
    </citation>
    <scope>NUCLEOTIDE SEQUENCE</scope>
    <source>
        <strain evidence="6">SPMC142</strain>
    </source>
</reference>
<proteinExistence type="inferred from homology"/>
<dbReference type="AlphaFoldDB" id="A0A7S3RPI4"/>
<dbReference type="Pfam" id="PF01248">
    <property type="entry name" value="Ribosomal_L7Ae"/>
    <property type="match status" value="1"/>
</dbReference>